<feature type="domain" description="SWIM-type" evidence="7">
    <location>
        <begin position="180"/>
        <end position="215"/>
    </location>
</feature>
<organism evidence="8 9">
    <name type="scientific">Lophiotrema nucula</name>
    <dbReference type="NCBI Taxonomy" id="690887"/>
    <lineage>
        <taxon>Eukaryota</taxon>
        <taxon>Fungi</taxon>
        <taxon>Dikarya</taxon>
        <taxon>Ascomycota</taxon>
        <taxon>Pezizomycotina</taxon>
        <taxon>Dothideomycetes</taxon>
        <taxon>Pleosporomycetidae</taxon>
        <taxon>Pleosporales</taxon>
        <taxon>Lophiotremataceae</taxon>
        <taxon>Lophiotrema</taxon>
    </lineage>
</organism>
<keyword evidence="2 4" id="KW-0863">Zinc-finger</keyword>
<protein>
    <recommendedName>
        <fullName evidence="10">SWIM-type domain-containing protein</fullName>
    </recommendedName>
</protein>
<dbReference type="AlphaFoldDB" id="A0A6A5ZF80"/>
<dbReference type="SMART" id="SM00744">
    <property type="entry name" value="RINGv"/>
    <property type="match status" value="1"/>
</dbReference>
<evidence type="ECO:0000259" key="7">
    <source>
        <dbReference type="PROSITE" id="PS50966"/>
    </source>
</evidence>
<dbReference type="GO" id="GO:0008270">
    <property type="term" value="F:zinc ion binding"/>
    <property type="evidence" value="ECO:0007669"/>
    <property type="project" value="UniProtKB-KW"/>
</dbReference>
<reference evidence="8" key="1">
    <citation type="journal article" date="2020" name="Stud. Mycol.">
        <title>101 Dothideomycetes genomes: a test case for predicting lifestyles and emergence of pathogens.</title>
        <authorList>
            <person name="Haridas S."/>
            <person name="Albert R."/>
            <person name="Binder M."/>
            <person name="Bloem J."/>
            <person name="Labutti K."/>
            <person name="Salamov A."/>
            <person name="Andreopoulos B."/>
            <person name="Baker S."/>
            <person name="Barry K."/>
            <person name="Bills G."/>
            <person name="Bluhm B."/>
            <person name="Cannon C."/>
            <person name="Castanera R."/>
            <person name="Culley D."/>
            <person name="Daum C."/>
            <person name="Ezra D."/>
            <person name="Gonzalez J."/>
            <person name="Henrissat B."/>
            <person name="Kuo A."/>
            <person name="Liang C."/>
            <person name="Lipzen A."/>
            <person name="Lutzoni F."/>
            <person name="Magnuson J."/>
            <person name="Mondo S."/>
            <person name="Nolan M."/>
            <person name="Ohm R."/>
            <person name="Pangilinan J."/>
            <person name="Park H.-J."/>
            <person name="Ramirez L."/>
            <person name="Alfaro M."/>
            <person name="Sun H."/>
            <person name="Tritt A."/>
            <person name="Yoshinaga Y."/>
            <person name="Zwiers L.-H."/>
            <person name="Turgeon B."/>
            <person name="Goodwin S."/>
            <person name="Spatafora J."/>
            <person name="Crous P."/>
            <person name="Grigoriev I."/>
        </authorList>
    </citation>
    <scope>NUCLEOTIDE SEQUENCE</scope>
    <source>
        <strain evidence="8">CBS 627.86</strain>
    </source>
</reference>
<dbReference type="Pfam" id="PF13639">
    <property type="entry name" value="zf-RING_2"/>
    <property type="match status" value="1"/>
</dbReference>
<dbReference type="InterPro" id="IPR039903">
    <property type="entry name" value="Zswim2"/>
</dbReference>
<dbReference type="PANTHER" id="PTHR21540">
    <property type="entry name" value="RING FINGER AND SWIM DOMAIN-CONTAINING PROTEIN 2"/>
    <property type="match status" value="1"/>
</dbReference>
<dbReference type="InterPro" id="IPR013083">
    <property type="entry name" value="Znf_RING/FYVE/PHD"/>
</dbReference>
<evidence type="ECO:0000256" key="2">
    <source>
        <dbReference type="ARBA" id="ARBA00022771"/>
    </source>
</evidence>
<name>A0A6A5ZF80_9PLEO</name>
<dbReference type="InterPro" id="IPR011016">
    <property type="entry name" value="Znf_RING-CH"/>
</dbReference>
<feature type="domain" description="RING-type" evidence="6">
    <location>
        <begin position="264"/>
        <end position="314"/>
    </location>
</feature>
<dbReference type="GO" id="GO:0061630">
    <property type="term" value="F:ubiquitin protein ligase activity"/>
    <property type="evidence" value="ECO:0007669"/>
    <property type="project" value="InterPro"/>
</dbReference>
<dbReference type="PANTHER" id="PTHR21540:SF0">
    <property type="entry name" value="PHD FAMILY PROTEIN"/>
    <property type="match status" value="1"/>
</dbReference>
<keyword evidence="1" id="KW-0479">Metal-binding</keyword>
<keyword evidence="9" id="KW-1185">Reference proteome</keyword>
<evidence type="ECO:0000256" key="3">
    <source>
        <dbReference type="ARBA" id="ARBA00022833"/>
    </source>
</evidence>
<dbReference type="SUPFAM" id="SSF57850">
    <property type="entry name" value="RING/U-box"/>
    <property type="match status" value="1"/>
</dbReference>
<dbReference type="OrthoDB" id="2122982at2759"/>
<keyword evidence="3" id="KW-0862">Zinc</keyword>
<dbReference type="PROSITE" id="PS50966">
    <property type="entry name" value="ZF_SWIM"/>
    <property type="match status" value="1"/>
</dbReference>
<dbReference type="CDD" id="cd16494">
    <property type="entry name" value="RING-CH-C4HC3_ZSWM2"/>
    <property type="match status" value="1"/>
</dbReference>
<evidence type="ECO:0000256" key="5">
    <source>
        <dbReference type="SAM" id="MobiDB-lite"/>
    </source>
</evidence>
<evidence type="ECO:0000256" key="4">
    <source>
        <dbReference type="PROSITE-ProRule" id="PRU00175"/>
    </source>
</evidence>
<dbReference type="InterPro" id="IPR007527">
    <property type="entry name" value="Znf_SWIM"/>
</dbReference>
<evidence type="ECO:0000259" key="6">
    <source>
        <dbReference type="PROSITE" id="PS50089"/>
    </source>
</evidence>
<dbReference type="InterPro" id="IPR001841">
    <property type="entry name" value="Znf_RING"/>
</dbReference>
<sequence length="320" mass="36689">MARKKAIVAVAEAEQEVPEVAPRRSGRKRMEISYKEPKETEIEWVEPPTKKSKKVEKVTKKVKATVVSSDDAADGNDKEMEDDEVEITSVVTKKKAEKKKPAPKPAPKLKSRKKASGIQYDEDGNEVRQRDYEDTPSTKFLAAKDRAETQAIHFVDRERCDTEISPEEKFTISGTSGSNYTVHIKHIPKCNCMDSIMRGRQYHCKHIIYVYVNVLRVRDDLAYQMALTSDELNEIFNSAPAAPTDRVIIQIEDDPNRKPIEGECPICYMEFEPEKERITYCKNSCGNNVHTECINIWIQTKQREHKTATCPYCRERWVSG</sequence>
<feature type="region of interest" description="Disordered" evidence="5">
    <location>
        <begin position="70"/>
        <end position="135"/>
    </location>
</feature>
<dbReference type="EMBL" id="ML977318">
    <property type="protein sequence ID" value="KAF2117764.1"/>
    <property type="molecule type" value="Genomic_DNA"/>
</dbReference>
<dbReference type="Proteomes" id="UP000799770">
    <property type="component" value="Unassembled WGS sequence"/>
</dbReference>
<gene>
    <name evidence="8" type="ORF">BDV96DRAFT_597642</name>
</gene>
<evidence type="ECO:0008006" key="10">
    <source>
        <dbReference type="Google" id="ProtNLM"/>
    </source>
</evidence>
<feature type="compositionally biased region" description="Basic residues" evidence="5">
    <location>
        <begin position="92"/>
        <end position="115"/>
    </location>
</feature>
<dbReference type="PROSITE" id="PS50089">
    <property type="entry name" value="ZF_RING_2"/>
    <property type="match status" value="1"/>
</dbReference>
<dbReference type="Gene3D" id="3.30.40.10">
    <property type="entry name" value="Zinc/RING finger domain, C3HC4 (zinc finger)"/>
    <property type="match status" value="1"/>
</dbReference>
<feature type="compositionally biased region" description="Acidic residues" evidence="5">
    <location>
        <begin position="71"/>
        <end position="86"/>
    </location>
</feature>
<evidence type="ECO:0000313" key="8">
    <source>
        <dbReference type="EMBL" id="KAF2117764.1"/>
    </source>
</evidence>
<proteinExistence type="predicted"/>
<evidence type="ECO:0000313" key="9">
    <source>
        <dbReference type="Proteomes" id="UP000799770"/>
    </source>
</evidence>
<accession>A0A6A5ZF80</accession>
<evidence type="ECO:0000256" key="1">
    <source>
        <dbReference type="ARBA" id="ARBA00022723"/>
    </source>
</evidence>